<protein>
    <recommendedName>
        <fullName evidence="3">Glucitol operon activator protein (GutM)</fullName>
    </recommendedName>
</protein>
<proteinExistence type="predicted"/>
<dbReference type="STRING" id="160454.RV10_GL005004"/>
<accession>R2SG24</accession>
<dbReference type="Pfam" id="PF06923">
    <property type="entry name" value="GutM"/>
    <property type="match status" value="1"/>
</dbReference>
<dbReference type="Proteomes" id="UP000013782">
    <property type="component" value="Unassembled WGS sequence"/>
</dbReference>
<gene>
    <name evidence="1" type="ORF">UAU_03138</name>
</gene>
<dbReference type="RefSeq" id="WP_010758120.1">
    <property type="nucleotide sequence ID" value="NZ_ASWD01000001.1"/>
</dbReference>
<organism evidence="1 2">
    <name type="scientific">Enterococcus pallens ATCC BAA-351</name>
    <dbReference type="NCBI Taxonomy" id="1158607"/>
    <lineage>
        <taxon>Bacteria</taxon>
        <taxon>Bacillati</taxon>
        <taxon>Bacillota</taxon>
        <taxon>Bacilli</taxon>
        <taxon>Lactobacillales</taxon>
        <taxon>Enterococcaceae</taxon>
        <taxon>Enterococcus</taxon>
    </lineage>
</organism>
<dbReference type="InterPro" id="IPR009693">
    <property type="entry name" value="Glucitol_operon_activator"/>
</dbReference>
<name>R2SG24_9ENTE</name>
<dbReference type="OrthoDB" id="2854696at2"/>
<dbReference type="HOGENOM" id="CLU_161253_0_0_9"/>
<dbReference type="eggNOG" id="COG4578">
    <property type="taxonomic scope" value="Bacteria"/>
</dbReference>
<sequence>MHQLLIVLFVLMVIQSLGSIFQVKYYQAFIKKITVEYQNHVSHELYTDVSKGSLFKTIVAVVADQNGEIISCYVCRGFTVFARFKQVPSYQGINLAEIHDKKMKQARLSQVERVLEQIYLRKLEAVAHIIEGVN</sequence>
<evidence type="ECO:0000313" key="2">
    <source>
        <dbReference type="Proteomes" id="UP000013782"/>
    </source>
</evidence>
<dbReference type="EMBL" id="AJAQ01000033">
    <property type="protein sequence ID" value="EOH91836.1"/>
    <property type="molecule type" value="Genomic_DNA"/>
</dbReference>
<evidence type="ECO:0008006" key="3">
    <source>
        <dbReference type="Google" id="ProtNLM"/>
    </source>
</evidence>
<reference evidence="1 2" key="1">
    <citation type="submission" date="2013-02" db="EMBL/GenBank/DDBJ databases">
        <title>The Genome Sequence of Enterococcus pallens BAA-351.</title>
        <authorList>
            <consortium name="The Broad Institute Genome Sequencing Platform"/>
            <consortium name="The Broad Institute Genome Sequencing Center for Infectious Disease"/>
            <person name="Earl A.M."/>
            <person name="Gilmore M.S."/>
            <person name="Lebreton F."/>
            <person name="Walker B."/>
            <person name="Young S.K."/>
            <person name="Zeng Q."/>
            <person name="Gargeya S."/>
            <person name="Fitzgerald M."/>
            <person name="Haas B."/>
            <person name="Abouelleil A."/>
            <person name="Alvarado L."/>
            <person name="Arachchi H.M."/>
            <person name="Berlin A.M."/>
            <person name="Chapman S.B."/>
            <person name="Dewar J."/>
            <person name="Goldberg J."/>
            <person name="Griggs A."/>
            <person name="Gujja S."/>
            <person name="Hansen M."/>
            <person name="Howarth C."/>
            <person name="Imamovic A."/>
            <person name="Larimer J."/>
            <person name="McCowan C."/>
            <person name="Murphy C."/>
            <person name="Neiman D."/>
            <person name="Pearson M."/>
            <person name="Priest M."/>
            <person name="Roberts A."/>
            <person name="Saif S."/>
            <person name="Shea T."/>
            <person name="Sisk P."/>
            <person name="Sykes S."/>
            <person name="Wortman J."/>
            <person name="Nusbaum C."/>
            <person name="Birren B."/>
        </authorList>
    </citation>
    <scope>NUCLEOTIDE SEQUENCE [LARGE SCALE GENOMIC DNA]</scope>
    <source>
        <strain evidence="1 2">ATCC BAA-351</strain>
    </source>
</reference>
<keyword evidence="2" id="KW-1185">Reference proteome</keyword>
<dbReference type="AlphaFoldDB" id="R2SG24"/>
<comment type="caution">
    <text evidence="1">The sequence shown here is derived from an EMBL/GenBank/DDBJ whole genome shotgun (WGS) entry which is preliminary data.</text>
</comment>
<evidence type="ECO:0000313" key="1">
    <source>
        <dbReference type="EMBL" id="EOH91836.1"/>
    </source>
</evidence>
<dbReference type="PATRIC" id="fig|1158607.3.peg.3126"/>